<protein>
    <submittedName>
        <fullName evidence="2">Uncharacterized protein</fullName>
    </submittedName>
</protein>
<dbReference type="AlphaFoldDB" id="A0AAV4XIC9"/>
<accession>A0AAV4XIC9</accession>
<name>A0AAV4XIC9_CAEEX</name>
<dbReference type="EMBL" id="BPLR01017845">
    <property type="protein sequence ID" value="GIY94941.1"/>
    <property type="molecule type" value="Genomic_DNA"/>
</dbReference>
<dbReference type="Proteomes" id="UP001054945">
    <property type="component" value="Unassembled WGS sequence"/>
</dbReference>
<reference evidence="2 3" key="1">
    <citation type="submission" date="2021-06" db="EMBL/GenBank/DDBJ databases">
        <title>Caerostris extrusa draft genome.</title>
        <authorList>
            <person name="Kono N."/>
            <person name="Arakawa K."/>
        </authorList>
    </citation>
    <scope>NUCLEOTIDE SEQUENCE [LARGE SCALE GENOMIC DNA]</scope>
</reference>
<evidence type="ECO:0000313" key="3">
    <source>
        <dbReference type="Proteomes" id="UP001054945"/>
    </source>
</evidence>
<comment type="caution">
    <text evidence="2">The sequence shown here is derived from an EMBL/GenBank/DDBJ whole genome shotgun (WGS) entry which is preliminary data.</text>
</comment>
<feature type="region of interest" description="Disordered" evidence="1">
    <location>
        <begin position="277"/>
        <end position="316"/>
    </location>
</feature>
<sequence length="367" mass="42478">MELLINDVLHKLACMHCFIKEFYAKTCVEYRKTIRMVCQAVWMKPMIYDELQLNFFMDFYHQMRDSPEKYLTYVIYACNLIAENEPNIFQRFIDIIAVINIITFYFAANMHPNFFKYSQQILNAFFDKAFEKAFEKQGGYKKLLKYIDLRGYDACFEKVTKLYAESHLVTPIVYSIRLSLTTEQYKNPLCYAVRPFDEKEAESHKLSVSLAREILSLPVNRKQDVIIKAISRVSRDRYKKSVITPLKNSACVTKYLVPYIHSLQYFYVLSDLPKSSCETNTQETNPNRAKDGGSNASTSRPGQSQPTDLSSFKDNVSIDPSKIGKCLTELKGKNGLNMAILIILNNLKKNLIDLQALFENYSSVLLK</sequence>
<proteinExistence type="predicted"/>
<feature type="compositionally biased region" description="Polar residues" evidence="1">
    <location>
        <begin position="294"/>
        <end position="314"/>
    </location>
</feature>
<feature type="compositionally biased region" description="Polar residues" evidence="1">
    <location>
        <begin position="277"/>
        <end position="287"/>
    </location>
</feature>
<gene>
    <name evidence="2" type="ORF">CEXT_199651</name>
</gene>
<organism evidence="2 3">
    <name type="scientific">Caerostris extrusa</name>
    <name type="common">Bark spider</name>
    <name type="synonym">Caerostris bankana</name>
    <dbReference type="NCBI Taxonomy" id="172846"/>
    <lineage>
        <taxon>Eukaryota</taxon>
        <taxon>Metazoa</taxon>
        <taxon>Ecdysozoa</taxon>
        <taxon>Arthropoda</taxon>
        <taxon>Chelicerata</taxon>
        <taxon>Arachnida</taxon>
        <taxon>Araneae</taxon>
        <taxon>Araneomorphae</taxon>
        <taxon>Entelegynae</taxon>
        <taxon>Araneoidea</taxon>
        <taxon>Araneidae</taxon>
        <taxon>Caerostris</taxon>
    </lineage>
</organism>
<keyword evidence="3" id="KW-1185">Reference proteome</keyword>
<evidence type="ECO:0000313" key="2">
    <source>
        <dbReference type="EMBL" id="GIY94941.1"/>
    </source>
</evidence>
<evidence type="ECO:0000256" key="1">
    <source>
        <dbReference type="SAM" id="MobiDB-lite"/>
    </source>
</evidence>